<feature type="transmembrane region" description="Helical" evidence="1">
    <location>
        <begin position="123"/>
        <end position="142"/>
    </location>
</feature>
<protein>
    <submittedName>
        <fullName evidence="3">Helix-turn-helix</fullName>
    </submittedName>
</protein>
<name>A0A285ZWA9_9SPHI</name>
<proteinExistence type="predicted"/>
<gene>
    <name evidence="3" type="ORF">SAMN06297358_1313</name>
</gene>
<organism evidence="3 4">
    <name type="scientific">Pedobacter xixiisoli</name>
    <dbReference type="NCBI Taxonomy" id="1476464"/>
    <lineage>
        <taxon>Bacteria</taxon>
        <taxon>Pseudomonadati</taxon>
        <taxon>Bacteroidota</taxon>
        <taxon>Sphingobacteriia</taxon>
        <taxon>Sphingobacteriales</taxon>
        <taxon>Sphingobacteriaceae</taxon>
        <taxon>Pedobacter</taxon>
    </lineage>
</organism>
<evidence type="ECO:0000259" key="2">
    <source>
        <dbReference type="PROSITE" id="PS50943"/>
    </source>
</evidence>
<keyword evidence="1" id="KW-1133">Transmembrane helix</keyword>
<keyword evidence="1" id="KW-0472">Membrane</keyword>
<dbReference type="AlphaFoldDB" id="A0A285ZWA9"/>
<dbReference type="EMBL" id="OCMT01000002">
    <property type="protein sequence ID" value="SOD13928.1"/>
    <property type="molecule type" value="Genomic_DNA"/>
</dbReference>
<sequence length="160" mass="18283">MEDPKQKIAHLIKQARLAKNYTQLELAELAHLSLRSVQRIESGEVCPRAFTLRSLATALEFEIPPTDLRMEPSLIMDRRAFQNGKTGTSKFFVVVILLGICAVLFASAFLAQSPTFPETTFELLMFWAVVTCVYTYLVLRYIKVKIVHRFDLKIDKEVSE</sequence>
<dbReference type="InterPro" id="IPR001387">
    <property type="entry name" value="Cro/C1-type_HTH"/>
</dbReference>
<dbReference type="Proteomes" id="UP000219281">
    <property type="component" value="Unassembled WGS sequence"/>
</dbReference>
<keyword evidence="1" id="KW-0812">Transmembrane</keyword>
<dbReference type="Pfam" id="PF01381">
    <property type="entry name" value="HTH_3"/>
    <property type="match status" value="1"/>
</dbReference>
<dbReference type="PROSITE" id="PS50943">
    <property type="entry name" value="HTH_CROC1"/>
    <property type="match status" value="1"/>
</dbReference>
<dbReference type="RefSeq" id="WP_097130122.1">
    <property type="nucleotide sequence ID" value="NZ_OCMT01000002.1"/>
</dbReference>
<feature type="transmembrane region" description="Helical" evidence="1">
    <location>
        <begin position="91"/>
        <end position="111"/>
    </location>
</feature>
<dbReference type="SMART" id="SM00530">
    <property type="entry name" value="HTH_XRE"/>
    <property type="match status" value="1"/>
</dbReference>
<feature type="domain" description="HTH cro/C1-type" evidence="2">
    <location>
        <begin position="12"/>
        <end position="68"/>
    </location>
</feature>
<evidence type="ECO:0000256" key="1">
    <source>
        <dbReference type="SAM" id="Phobius"/>
    </source>
</evidence>
<dbReference type="InterPro" id="IPR010982">
    <property type="entry name" value="Lambda_DNA-bd_dom_sf"/>
</dbReference>
<keyword evidence="4" id="KW-1185">Reference proteome</keyword>
<dbReference type="OrthoDB" id="1357763at2"/>
<accession>A0A285ZWA9</accession>
<dbReference type="GO" id="GO:0003677">
    <property type="term" value="F:DNA binding"/>
    <property type="evidence" value="ECO:0007669"/>
    <property type="project" value="InterPro"/>
</dbReference>
<dbReference type="CDD" id="cd00093">
    <property type="entry name" value="HTH_XRE"/>
    <property type="match status" value="1"/>
</dbReference>
<evidence type="ECO:0000313" key="3">
    <source>
        <dbReference type="EMBL" id="SOD13928.1"/>
    </source>
</evidence>
<dbReference type="Gene3D" id="1.10.260.40">
    <property type="entry name" value="lambda repressor-like DNA-binding domains"/>
    <property type="match status" value="1"/>
</dbReference>
<reference evidence="4" key="1">
    <citation type="submission" date="2017-09" db="EMBL/GenBank/DDBJ databases">
        <authorList>
            <person name="Varghese N."/>
            <person name="Submissions S."/>
        </authorList>
    </citation>
    <scope>NUCLEOTIDE SEQUENCE [LARGE SCALE GENOMIC DNA]</scope>
    <source>
        <strain evidence="4">CGMCC 1.12803</strain>
    </source>
</reference>
<evidence type="ECO:0000313" key="4">
    <source>
        <dbReference type="Proteomes" id="UP000219281"/>
    </source>
</evidence>
<dbReference type="SUPFAM" id="SSF47413">
    <property type="entry name" value="lambda repressor-like DNA-binding domains"/>
    <property type="match status" value="1"/>
</dbReference>